<gene>
    <name evidence="3" type="ORF">SAMN05444342_1461</name>
    <name evidence="2" type="ORF">ZOD2009_05387</name>
</gene>
<dbReference type="NCBIfam" id="TIGR00702">
    <property type="entry name" value="YcaO-type kinase domain"/>
    <property type="match status" value="1"/>
</dbReference>
<evidence type="ECO:0000313" key="3">
    <source>
        <dbReference type="EMBL" id="SHK49879.1"/>
    </source>
</evidence>
<dbReference type="GO" id="GO:0005840">
    <property type="term" value="C:ribosome"/>
    <property type="evidence" value="ECO:0007669"/>
    <property type="project" value="UniProtKB-KW"/>
</dbReference>
<dbReference type="PANTHER" id="PTHR37809:SF1">
    <property type="entry name" value="RIBOSOMAL PROTEIN S12 METHYLTHIOTRANSFERASE ACCESSORY FACTOR YCAO"/>
    <property type="match status" value="1"/>
</dbReference>
<organism evidence="2 4">
    <name type="scientific">Haladaptatus paucihalophilus DX253</name>
    <dbReference type="NCBI Taxonomy" id="797209"/>
    <lineage>
        <taxon>Archaea</taxon>
        <taxon>Methanobacteriati</taxon>
        <taxon>Methanobacteriota</taxon>
        <taxon>Stenosarchaea group</taxon>
        <taxon>Halobacteria</taxon>
        <taxon>Halobacteriales</taxon>
        <taxon>Haladaptataceae</taxon>
        <taxon>Haladaptatus</taxon>
    </lineage>
</organism>
<reference evidence="3" key="2">
    <citation type="submission" date="2016-11" db="EMBL/GenBank/DDBJ databases">
        <authorList>
            <person name="Jaros S."/>
            <person name="Januszkiewicz K."/>
            <person name="Wedrychowicz H."/>
        </authorList>
    </citation>
    <scope>NUCLEOTIDE SEQUENCE [LARGE SCALE GENOMIC DNA]</scope>
    <source>
        <strain evidence="3">DX253</strain>
    </source>
</reference>
<dbReference type="PROSITE" id="PS51664">
    <property type="entry name" value="YCAO"/>
    <property type="match status" value="1"/>
</dbReference>
<proteinExistence type="predicted"/>
<dbReference type="RefSeq" id="WP_007977748.1">
    <property type="nucleotide sequence ID" value="NZ_AEMG01000004.1"/>
</dbReference>
<evidence type="ECO:0000259" key="1">
    <source>
        <dbReference type="PROSITE" id="PS51664"/>
    </source>
</evidence>
<dbReference type="PATRIC" id="fig|797209.4.peg.1068"/>
<protein>
    <submittedName>
        <fullName evidence="3">Ribosomal protein S12 methylthiotransferase accessory factor</fullName>
    </submittedName>
</protein>
<dbReference type="InterPro" id="IPR027624">
    <property type="entry name" value="TOMM_cyclo_SagD"/>
</dbReference>
<dbReference type="OrthoDB" id="7433at2157"/>
<evidence type="ECO:0000313" key="5">
    <source>
        <dbReference type="Proteomes" id="UP000184203"/>
    </source>
</evidence>
<sequence length="575" mass="60313">MNTVLGVVGRGPGADAVTSALSDADGAVTELDADSIGDADFAVVIDEVGASVFERANRAEIPWIAVELGGVGGRPRSDVNAAVSGFSPETACFDCLRARVAANAEEADGTGGDTPETAEYDAVTERFAGAVAGREAATLAAGGESAILGGVTELPHAERRLLPVPNCPTCGEPRDRTLGIEYEERTLDEAVSHAELALDERLGVIRSLGEVSSFPVPYYLATVTDTNGFSDASAPGQSAGVADGWDAALMKALGEGMERYCAGVYREDEFAVARPSDLGNAVSPAEFVRPAGWPDANDDELAWVSGRNLATGELVHLPAEFVHFPPPSARFKPAITTGLGLGNSTAEAILSGLYEVIERDATMLAWYSSFEPLGLHVEDDGFETLVKRARAEELDVTALLVTQDIDVPVVAVAVHRDGEWPKFAVGSGADLDPDAAARSALAEALQNWTELKSMGKEDAAEAEGSIARYASFPGSARRFVTPETTIPSSSVGSPVSDGTAELEAVVSRASEALSVYSARVTTRDVASLGFEAVRVLAPEAQPLFTGDAFFGKRARTVPDELGFDARPDREPHPYP</sequence>
<evidence type="ECO:0000313" key="4">
    <source>
        <dbReference type="Proteomes" id="UP000003751"/>
    </source>
</evidence>
<name>E7QQK7_HALPU</name>
<dbReference type="Proteomes" id="UP000003751">
    <property type="component" value="Unassembled WGS sequence"/>
</dbReference>
<evidence type="ECO:0000313" key="2">
    <source>
        <dbReference type="EMBL" id="EFW93271.1"/>
    </source>
</evidence>
<dbReference type="Gene3D" id="3.40.50.720">
    <property type="entry name" value="NAD(P)-binding Rossmann-like Domain"/>
    <property type="match status" value="1"/>
</dbReference>
<dbReference type="NCBIfam" id="TIGR03604">
    <property type="entry name" value="TOMM_cyclo_SagD"/>
    <property type="match status" value="1"/>
</dbReference>
<dbReference type="InterPro" id="IPR003776">
    <property type="entry name" value="YcaO-like_dom"/>
</dbReference>
<keyword evidence="3" id="KW-0689">Ribosomal protein</keyword>
<dbReference type="Proteomes" id="UP000184203">
    <property type="component" value="Unassembled WGS sequence"/>
</dbReference>
<dbReference type="GO" id="GO:0016740">
    <property type="term" value="F:transferase activity"/>
    <property type="evidence" value="ECO:0007669"/>
    <property type="project" value="UniProtKB-KW"/>
</dbReference>
<dbReference type="Gene3D" id="3.30.1330.230">
    <property type="match status" value="1"/>
</dbReference>
<reference evidence="5" key="3">
    <citation type="submission" date="2016-11" db="EMBL/GenBank/DDBJ databases">
        <authorList>
            <person name="Varghese N."/>
            <person name="Submissions S."/>
        </authorList>
    </citation>
    <scope>NUCLEOTIDE SEQUENCE [LARGE SCALE GENOMIC DNA]</scope>
    <source>
        <strain evidence="5">DX253</strain>
    </source>
</reference>
<dbReference type="Pfam" id="PF02624">
    <property type="entry name" value="YcaO"/>
    <property type="match status" value="1"/>
</dbReference>
<reference evidence="2 4" key="1">
    <citation type="journal article" date="2014" name="ISME J.">
        <title>Trehalose/2-sulfotrehalose biosynthesis and glycine-betaine uptake are widely spread mechanisms for osmoadaptation in the Halobacteriales.</title>
        <authorList>
            <person name="Youssef N.H."/>
            <person name="Savage-Ashlock K.N."/>
            <person name="McCully A.L."/>
            <person name="Luedtke B."/>
            <person name="Shaw E.I."/>
            <person name="Hoff W.D."/>
            <person name="Elshahed M.S."/>
        </authorList>
    </citation>
    <scope>NUCLEOTIDE SEQUENCE [LARGE SCALE GENOMIC DNA]</scope>
    <source>
        <strain evidence="2 4">DX253</strain>
    </source>
</reference>
<keyword evidence="3" id="KW-0808">Transferase</keyword>
<keyword evidence="3" id="KW-0687">Ribonucleoprotein</keyword>
<dbReference type="PANTHER" id="PTHR37809">
    <property type="entry name" value="RIBOSOMAL PROTEIN S12 METHYLTHIOTRANSFERASE ACCESSORY FACTOR YCAO"/>
    <property type="match status" value="1"/>
</dbReference>
<keyword evidence="5" id="KW-1185">Reference proteome</keyword>
<dbReference type="STRING" id="797209.GCA_000376445_01192"/>
<dbReference type="AlphaFoldDB" id="E7QQK7"/>
<dbReference type="eggNOG" id="arCOG02882">
    <property type="taxonomic scope" value="Archaea"/>
</dbReference>
<dbReference type="EMBL" id="FRAN01000002">
    <property type="protein sequence ID" value="SHK49879.1"/>
    <property type="molecule type" value="Genomic_DNA"/>
</dbReference>
<dbReference type="EMBL" id="AEMG01000004">
    <property type="protein sequence ID" value="EFW93271.1"/>
    <property type="molecule type" value="Genomic_DNA"/>
</dbReference>
<accession>E7QQK7</accession>
<feature type="domain" description="YcaO" evidence="1">
    <location>
        <begin position="240"/>
        <end position="575"/>
    </location>
</feature>